<evidence type="ECO:0000313" key="3">
    <source>
        <dbReference type="Proteomes" id="UP001604043"/>
    </source>
</evidence>
<sequence>MTDETNDHDLPELTTPDPMTPKRRALIDGMVWRGLKLTEAAIEAGMTERNARMCAQDPKFRAALNVEMAAFKASQRPRNVHRLAELRDQNEAKGAAVQAIRVLEDLAQQADAAPPSDVRPGIVVIISRDYLQPEPFGSGAQIMFSDNRDEGEE</sequence>
<organism evidence="2 3">
    <name type="scientific">Xanthobacter aminoxidans</name>
    <dbReference type="NCBI Taxonomy" id="186280"/>
    <lineage>
        <taxon>Bacteria</taxon>
        <taxon>Pseudomonadati</taxon>
        <taxon>Pseudomonadota</taxon>
        <taxon>Alphaproteobacteria</taxon>
        <taxon>Hyphomicrobiales</taxon>
        <taxon>Xanthobacteraceae</taxon>
        <taxon>Xanthobacter</taxon>
    </lineage>
</organism>
<reference evidence="2 3" key="1">
    <citation type="submission" date="2024-02" db="EMBL/GenBank/DDBJ databases">
        <title>Expansion and revision of Xanthobacter and proposal of Roseixanthobacter gen. nov.</title>
        <authorList>
            <person name="Soltysiak M.P.M."/>
            <person name="Jalihal A."/>
            <person name="Ory A."/>
            <person name="Chrisophersen C."/>
            <person name="Lee A.D."/>
            <person name="Boulton J."/>
            <person name="Springer M."/>
        </authorList>
    </citation>
    <scope>NUCLEOTIDE SEQUENCE [LARGE SCALE GENOMIC DNA]</scope>
    <source>
        <strain evidence="2 3">CB5</strain>
    </source>
</reference>
<evidence type="ECO:0000256" key="1">
    <source>
        <dbReference type="SAM" id="MobiDB-lite"/>
    </source>
</evidence>
<name>A0ABW6ZD40_9HYPH</name>
<protein>
    <submittedName>
        <fullName evidence="2">Uncharacterized protein</fullName>
    </submittedName>
</protein>
<dbReference type="EMBL" id="JBAFUR010000001">
    <property type="protein sequence ID" value="MFG1251710.1"/>
    <property type="molecule type" value="Genomic_DNA"/>
</dbReference>
<feature type="region of interest" description="Disordered" evidence="1">
    <location>
        <begin position="1"/>
        <end position="22"/>
    </location>
</feature>
<dbReference type="Proteomes" id="UP001604043">
    <property type="component" value="Unassembled WGS sequence"/>
</dbReference>
<feature type="compositionally biased region" description="Basic and acidic residues" evidence="1">
    <location>
        <begin position="1"/>
        <end position="11"/>
    </location>
</feature>
<proteinExistence type="predicted"/>
<keyword evidence="3" id="KW-1185">Reference proteome</keyword>
<comment type="caution">
    <text evidence="2">The sequence shown here is derived from an EMBL/GenBank/DDBJ whole genome shotgun (WGS) entry which is preliminary data.</text>
</comment>
<accession>A0ABW6ZD40</accession>
<dbReference type="RefSeq" id="WP_394005844.1">
    <property type="nucleotide sequence ID" value="NZ_JBAFUR010000001.1"/>
</dbReference>
<gene>
    <name evidence="2" type="ORF">V5F30_05820</name>
</gene>
<evidence type="ECO:0000313" key="2">
    <source>
        <dbReference type="EMBL" id="MFG1251710.1"/>
    </source>
</evidence>